<feature type="compositionally biased region" description="Polar residues" evidence="5">
    <location>
        <begin position="126"/>
        <end position="141"/>
    </location>
</feature>
<dbReference type="InterPro" id="IPR003960">
    <property type="entry name" value="ATPase_AAA_CS"/>
</dbReference>
<dbReference type="FunFam" id="1.10.8.60:FF:000022">
    <property type="entry name" value="Fidgetin like 1"/>
    <property type="match status" value="1"/>
</dbReference>
<dbReference type="HOGENOM" id="CLU_000688_21_2_1"/>
<dbReference type="PROSITE" id="PS00674">
    <property type="entry name" value="AAA"/>
    <property type="match status" value="1"/>
</dbReference>
<evidence type="ECO:0000256" key="3">
    <source>
        <dbReference type="ARBA" id="ARBA00022840"/>
    </source>
</evidence>
<dbReference type="InterPro" id="IPR003593">
    <property type="entry name" value="AAA+_ATPase"/>
</dbReference>
<keyword evidence="3 4" id="KW-0067">ATP-binding</keyword>
<dbReference type="GO" id="GO:0016887">
    <property type="term" value="F:ATP hydrolysis activity"/>
    <property type="evidence" value="ECO:0007669"/>
    <property type="project" value="InterPro"/>
</dbReference>
<dbReference type="Pfam" id="PF17862">
    <property type="entry name" value="AAA_lid_3"/>
    <property type="match status" value="1"/>
</dbReference>
<comment type="caution">
    <text evidence="7">The sequence shown here is derived from an EMBL/GenBank/DDBJ whole genome shotgun (WGS) entry which is preliminary data.</text>
</comment>
<dbReference type="Pfam" id="PF00004">
    <property type="entry name" value="AAA"/>
    <property type="match status" value="1"/>
</dbReference>
<organism evidence="7 8">
    <name type="scientific">Nematocida ausubeli (strain ATCC PRA-371 / ERTm2)</name>
    <name type="common">Nematode killer fungus</name>
    <dbReference type="NCBI Taxonomy" id="1913371"/>
    <lineage>
        <taxon>Eukaryota</taxon>
        <taxon>Fungi</taxon>
        <taxon>Fungi incertae sedis</taxon>
        <taxon>Microsporidia</taxon>
        <taxon>Nematocida</taxon>
    </lineage>
</organism>
<evidence type="ECO:0000256" key="2">
    <source>
        <dbReference type="ARBA" id="ARBA00022741"/>
    </source>
</evidence>
<evidence type="ECO:0000259" key="6">
    <source>
        <dbReference type="SMART" id="SM00382"/>
    </source>
</evidence>
<keyword evidence="2 4" id="KW-0547">Nucleotide-binding</keyword>
<dbReference type="InterPro" id="IPR015415">
    <property type="entry name" value="Spast_Vps4_C"/>
</dbReference>
<dbReference type="InterPro" id="IPR003959">
    <property type="entry name" value="ATPase_AAA_core"/>
</dbReference>
<evidence type="ECO:0000256" key="4">
    <source>
        <dbReference type="RuleBase" id="RU003651"/>
    </source>
</evidence>
<dbReference type="SMART" id="SM00382">
    <property type="entry name" value="AAA"/>
    <property type="match status" value="1"/>
</dbReference>
<evidence type="ECO:0000256" key="5">
    <source>
        <dbReference type="SAM" id="MobiDB-lite"/>
    </source>
</evidence>
<dbReference type="InterPro" id="IPR027417">
    <property type="entry name" value="P-loop_NTPase"/>
</dbReference>
<dbReference type="SUPFAM" id="SSF52540">
    <property type="entry name" value="P-loop containing nucleoside triphosphate hydrolases"/>
    <property type="match status" value="1"/>
</dbReference>
<evidence type="ECO:0000313" key="8">
    <source>
        <dbReference type="Proteomes" id="UP000054524"/>
    </source>
</evidence>
<name>A0A086IZP2_NEMA1</name>
<proteinExistence type="inferred from homology"/>
<dbReference type="FunFam" id="3.40.50.300:FF:000093">
    <property type="entry name" value="Fidgetin-like 1"/>
    <property type="match status" value="1"/>
</dbReference>
<dbReference type="PANTHER" id="PTHR23074:SF17">
    <property type="entry name" value="FIDGETIN-LIKE PROTEIN 1"/>
    <property type="match status" value="1"/>
</dbReference>
<dbReference type="RefSeq" id="XP_052903915.1">
    <property type="nucleotide sequence ID" value="XM_053049744.1"/>
</dbReference>
<reference evidence="7 8" key="1">
    <citation type="journal article" date="2014" name="Genome Announc.">
        <title>Genome Sequence of the Microsporidian Species Nematocida sp1 Strain ERTm6 (ATCC PRA-372).</title>
        <authorList>
            <person name="Bakowski M.A."/>
            <person name="Priest M."/>
            <person name="Young S."/>
            <person name="Cuomo C.A."/>
            <person name="Troemel E.R."/>
        </authorList>
    </citation>
    <scope>NUCLEOTIDE SEQUENCE [LARGE SCALE GENOMIC DNA]</scope>
    <source>
        <strain evidence="7 8">ERTm6</strain>
    </source>
</reference>
<dbReference type="InterPro" id="IPR050304">
    <property type="entry name" value="MT-severing_AAA_ATPase"/>
</dbReference>
<feature type="domain" description="AAA+ ATPase" evidence="6">
    <location>
        <begin position="229"/>
        <end position="364"/>
    </location>
</feature>
<dbReference type="EMBL" id="AKIJ01000005">
    <property type="protein sequence ID" value="KFG25360.1"/>
    <property type="molecule type" value="Genomic_DNA"/>
</dbReference>
<accession>A0A086IZP2</accession>
<dbReference type="InterPro" id="IPR041569">
    <property type="entry name" value="AAA_lid_3"/>
</dbReference>
<evidence type="ECO:0000313" key="7">
    <source>
        <dbReference type="EMBL" id="KFG25360.1"/>
    </source>
</evidence>
<sequence>MQNNFFTHQRLLKALGAEYESPYHRKRESSEKERKSLQKDYAFFLDELVQHPENIPFIHDYDEAPPILTISEVEDLVHTFEVNLNLRNAGASATAKKPLAMPSAQTTKCANCFLNRGKKPAETGAVPSTISSVPVENSPFSTAKDLLPPEISKTLPKRAKQEETKEDALDKVANIEKKFLEIIRNEVLSPRDKVDWEDIAGLPHIKTAIKEIVVWPIIRPDIFKGLRGPPKALLLFGPPGTGKTMIGKCIASQSKSTFFSISASSLTSKWVGEGEKMVRALFSVATEMAPSVVFIDEIDSLLMQRTEGENESTRRIKTEFLVQMDGAKQSKDNVLVIGATNRPQEIDEAARRRFVKRLYVPLPDKEGRKEMVKKIAKDICTLSDAEIEDLAQILEGYSGSDIYNLCREAAMEPVREIVELENMQSLRGIHMNDFLSAMKHIRKSVSTKELIFYEEWNREFGALTK</sequence>
<dbReference type="PANTHER" id="PTHR23074">
    <property type="entry name" value="AAA DOMAIN-CONTAINING"/>
    <property type="match status" value="1"/>
</dbReference>
<dbReference type="Gene3D" id="1.10.8.60">
    <property type="match status" value="1"/>
</dbReference>
<dbReference type="Gene3D" id="3.40.50.300">
    <property type="entry name" value="P-loop containing nucleotide triphosphate hydrolases"/>
    <property type="match status" value="1"/>
</dbReference>
<dbReference type="Pfam" id="PF09336">
    <property type="entry name" value="Vps4_C"/>
    <property type="match status" value="1"/>
</dbReference>
<comment type="similarity">
    <text evidence="1 4">Belongs to the AAA ATPase family.</text>
</comment>
<dbReference type="GeneID" id="77677105"/>
<feature type="region of interest" description="Disordered" evidence="5">
    <location>
        <begin position="124"/>
        <end position="147"/>
    </location>
</feature>
<protein>
    <recommendedName>
        <fullName evidence="6">AAA+ ATPase domain-containing protein</fullName>
    </recommendedName>
</protein>
<keyword evidence="8" id="KW-1185">Reference proteome</keyword>
<dbReference type="Proteomes" id="UP000054524">
    <property type="component" value="Unassembled WGS sequence"/>
</dbReference>
<dbReference type="AlphaFoldDB" id="A0A086IZP2"/>
<dbReference type="GO" id="GO:0005524">
    <property type="term" value="F:ATP binding"/>
    <property type="evidence" value="ECO:0007669"/>
    <property type="project" value="UniProtKB-KW"/>
</dbReference>
<gene>
    <name evidence="7" type="ORF">NESG_02132</name>
</gene>
<evidence type="ECO:0000256" key="1">
    <source>
        <dbReference type="ARBA" id="ARBA00006914"/>
    </source>
</evidence>